<keyword evidence="3" id="KW-1185">Reference proteome</keyword>
<evidence type="ECO:0000313" key="3">
    <source>
        <dbReference type="Proteomes" id="UP000601990"/>
    </source>
</evidence>
<name>A0ABX1MYR7_9RHOO</name>
<sequence length="403" mass="41912">MRSPDRELTTTRVETFDPLAGTRLVAENFSTTPPDRFPLNYQAFFPDEFGNTRFLGRVSLDNGQVAFMANAQTLPPDDNPVIQGVFVGGQGPRTVATTSIDGSPTPGEGNFQGFPGLRASISGGNVAFNGFGESGSAATGIYANFGGTLQRVADTSTPVPPSPGTSVGAGHFTSLSLLPVMVGSDVVFSGRGSIPVPPSGEGFDGIYLANLDGQASSLFALVTDDTKIPGTDVSFGGHSFGTTPAFGGASVAFFGQASSGEHSGIYLADRFSGLVTRIADTNTLVPGKDTTFSAFRDTDISVDRGNVVFAAETADGPGIYMYLNGSLIEVAEAADFAFPNFETIIALGLQGEALDGRDVAFWAEAVGEGGAQEFIILASIPIPATLWLVGLALMVMFGIRRNR</sequence>
<evidence type="ECO:0000256" key="1">
    <source>
        <dbReference type="SAM" id="Phobius"/>
    </source>
</evidence>
<dbReference type="RefSeq" id="WP_169198419.1">
    <property type="nucleotide sequence ID" value="NZ_WTVH02000008.1"/>
</dbReference>
<keyword evidence="1" id="KW-0472">Membrane</keyword>
<organism evidence="2 3">
    <name type="scientific">Aromatoleum buckelii</name>
    <dbReference type="NCBI Taxonomy" id="200254"/>
    <lineage>
        <taxon>Bacteria</taxon>
        <taxon>Pseudomonadati</taxon>
        <taxon>Pseudomonadota</taxon>
        <taxon>Betaproteobacteria</taxon>
        <taxon>Rhodocyclales</taxon>
        <taxon>Rhodocyclaceae</taxon>
        <taxon>Aromatoleum</taxon>
    </lineage>
</organism>
<evidence type="ECO:0000313" key="2">
    <source>
        <dbReference type="EMBL" id="NMF93140.1"/>
    </source>
</evidence>
<keyword evidence="1" id="KW-1133">Transmembrane helix</keyword>
<keyword evidence="1" id="KW-0812">Transmembrane</keyword>
<gene>
    <name evidence="2" type="ORF">GO608_07340</name>
</gene>
<protein>
    <submittedName>
        <fullName evidence="2">Uncharacterized protein</fullName>
    </submittedName>
</protein>
<reference evidence="2" key="1">
    <citation type="submission" date="2019-12" db="EMBL/GenBank/DDBJ databases">
        <title>Comparative genomics gives insights into the taxonomy of the Azoarcus-Aromatoleum group and reveals separate origins of nif in the plant-associated Azoarcus and non-plant-associated Aromatoleum sub-groups.</title>
        <authorList>
            <person name="Lafos M."/>
            <person name="Maluk M."/>
            <person name="Batista M."/>
            <person name="Junghare M."/>
            <person name="Carmona M."/>
            <person name="Faoro H."/>
            <person name="Cruz L.M."/>
            <person name="Battistoni F."/>
            <person name="De Souza E."/>
            <person name="Pedrosa F."/>
            <person name="Chen W.-M."/>
            <person name="Poole P.S."/>
            <person name="Dixon R.A."/>
            <person name="James E.K."/>
        </authorList>
    </citation>
    <scope>NUCLEOTIDE SEQUENCE</scope>
    <source>
        <strain evidence="2">U120</strain>
    </source>
</reference>
<accession>A0ABX1MYR7</accession>
<feature type="transmembrane region" description="Helical" evidence="1">
    <location>
        <begin position="374"/>
        <end position="399"/>
    </location>
</feature>
<proteinExistence type="predicted"/>
<dbReference type="EMBL" id="WTVH01000010">
    <property type="protein sequence ID" value="NMF93140.1"/>
    <property type="molecule type" value="Genomic_DNA"/>
</dbReference>
<comment type="caution">
    <text evidence="2">The sequence shown here is derived from an EMBL/GenBank/DDBJ whole genome shotgun (WGS) entry which is preliminary data.</text>
</comment>
<dbReference type="Proteomes" id="UP000601990">
    <property type="component" value="Unassembled WGS sequence"/>
</dbReference>